<dbReference type="EMBL" id="MN739834">
    <property type="protein sequence ID" value="QHT73900.1"/>
    <property type="molecule type" value="Genomic_DNA"/>
</dbReference>
<sequence>MSYFSYFTNKKEEVLSEDEDDFNSQVLSEDEDNINSQSKETAEQEFEFGTCLDQSRQLYKQQFSKIFKLLHFTIENRGIISTHVFELYEYYKDNEEAFISPIHIISFIEDDVDKLYIADGQHRIEALRKLYKEGIDKEILYFIHKANNQEEIKDIIKRLNTSQPIKITFNFEKKAELIKKLKSTFSLAFSSNENHNTDKLNEVKLNNKFQELGFFEKINLPVADIFATIIDMNKIIRKSFIERPKKTSVDKKLFDRIASTHQFYSLMNRDYSWVDELYNRLN</sequence>
<feature type="compositionally biased region" description="Acidic residues" evidence="1">
    <location>
        <begin position="17"/>
        <end position="33"/>
    </location>
</feature>
<feature type="region of interest" description="Disordered" evidence="1">
    <location>
        <begin position="17"/>
        <end position="39"/>
    </location>
</feature>
<dbReference type="AlphaFoldDB" id="A0A6C0H0J0"/>
<proteinExistence type="predicted"/>
<reference evidence="2" key="1">
    <citation type="journal article" date="2020" name="Nature">
        <title>Giant virus diversity and host interactions through global metagenomics.</title>
        <authorList>
            <person name="Schulz F."/>
            <person name="Roux S."/>
            <person name="Paez-Espino D."/>
            <person name="Jungbluth S."/>
            <person name="Walsh D.A."/>
            <person name="Denef V.J."/>
            <person name="McMahon K.D."/>
            <person name="Konstantinidis K.T."/>
            <person name="Eloe-Fadrosh E.A."/>
            <person name="Kyrpides N.C."/>
            <person name="Woyke T."/>
        </authorList>
    </citation>
    <scope>NUCLEOTIDE SEQUENCE</scope>
    <source>
        <strain evidence="2">GVMAG-M-3300023179-4</strain>
    </source>
</reference>
<name>A0A6C0H0J0_9ZZZZ</name>
<organism evidence="2">
    <name type="scientific">viral metagenome</name>
    <dbReference type="NCBI Taxonomy" id="1070528"/>
    <lineage>
        <taxon>unclassified sequences</taxon>
        <taxon>metagenomes</taxon>
        <taxon>organismal metagenomes</taxon>
    </lineage>
</organism>
<evidence type="ECO:0000313" key="2">
    <source>
        <dbReference type="EMBL" id="QHT73900.1"/>
    </source>
</evidence>
<protein>
    <submittedName>
        <fullName evidence="2">Uncharacterized protein</fullName>
    </submittedName>
</protein>
<evidence type="ECO:0000256" key="1">
    <source>
        <dbReference type="SAM" id="MobiDB-lite"/>
    </source>
</evidence>
<accession>A0A6C0H0J0</accession>